<dbReference type="GO" id="GO:0006221">
    <property type="term" value="P:pyrimidine nucleotide biosynthetic process"/>
    <property type="evidence" value="ECO:0007669"/>
    <property type="project" value="InterPro"/>
</dbReference>
<dbReference type="Gene3D" id="2.40.30.10">
    <property type="entry name" value="Translation factors"/>
    <property type="match status" value="1"/>
</dbReference>
<dbReference type="Gene3D" id="3.40.50.80">
    <property type="entry name" value="Nucleotide-binding domain of ferredoxin-NADP reductase (FNR) module"/>
    <property type="match status" value="1"/>
</dbReference>
<accession>A0A1N6JEZ4</accession>
<dbReference type="SUPFAM" id="SSF52343">
    <property type="entry name" value="Ferredoxin reductase-like, C-terminal NADP-linked domain"/>
    <property type="match status" value="1"/>
</dbReference>
<dbReference type="RefSeq" id="WP_074241222.1">
    <property type="nucleotide sequence ID" value="NZ_FSRA01000002.1"/>
</dbReference>
<dbReference type="PANTHER" id="PTHR47354:SF5">
    <property type="entry name" value="PROTEIN RFBI"/>
    <property type="match status" value="1"/>
</dbReference>
<evidence type="ECO:0000313" key="3">
    <source>
        <dbReference type="Proteomes" id="UP000185003"/>
    </source>
</evidence>
<reference evidence="2 3" key="1">
    <citation type="submission" date="2016-11" db="EMBL/GenBank/DDBJ databases">
        <authorList>
            <person name="Jaros S."/>
            <person name="Januszkiewicz K."/>
            <person name="Wedrychowicz H."/>
        </authorList>
    </citation>
    <scope>NUCLEOTIDE SEQUENCE [LARGE SCALE GENOMIC DNA]</scope>
    <source>
        <strain evidence="2 3">DSM 24787</strain>
    </source>
</reference>
<keyword evidence="3" id="KW-1185">Reference proteome</keyword>
<dbReference type="STRING" id="536979.SAMN04488055_3933"/>
<dbReference type="OrthoDB" id="9789468at2"/>
<dbReference type="InterPro" id="IPR039261">
    <property type="entry name" value="FNR_nucleotide-bd"/>
</dbReference>
<dbReference type="SUPFAM" id="SSF63380">
    <property type="entry name" value="Riboflavin synthase domain-like"/>
    <property type="match status" value="1"/>
</dbReference>
<dbReference type="GO" id="GO:0050660">
    <property type="term" value="F:flavin adenine dinucleotide binding"/>
    <property type="evidence" value="ECO:0007669"/>
    <property type="project" value="InterPro"/>
</dbReference>
<gene>
    <name evidence="2" type="ORF">SAMN04488055_3933</name>
</gene>
<evidence type="ECO:0000313" key="2">
    <source>
        <dbReference type="EMBL" id="SIO42751.1"/>
    </source>
</evidence>
<name>A0A1N6JEZ4_9BACT</name>
<dbReference type="AlphaFoldDB" id="A0A1N6JEZ4"/>
<dbReference type="Pfam" id="PF00175">
    <property type="entry name" value="NAD_binding_1"/>
    <property type="match status" value="1"/>
</dbReference>
<dbReference type="InterPro" id="IPR050415">
    <property type="entry name" value="MRET"/>
</dbReference>
<dbReference type="PRINTS" id="PR00410">
    <property type="entry name" value="PHEHYDRXLASE"/>
</dbReference>
<dbReference type="InterPro" id="IPR001433">
    <property type="entry name" value="OxRdtase_FAD/NAD-bd"/>
</dbReference>
<dbReference type="PRINTS" id="PR00371">
    <property type="entry name" value="FPNCR"/>
</dbReference>
<dbReference type="InterPro" id="IPR012165">
    <property type="entry name" value="Cyt_c3_hydrogenase_gsu"/>
</dbReference>
<dbReference type="InterPro" id="IPR001709">
    <property type="entry name" value="Flavoprot_Pyr_Nucl_cyt_Rdtase"/>
</dbReference>
<dbReference type="InterPro" id="IPR008333">
    <property type="entry name" value="Cbr1-like_FAD-bd_dom"/>
</dbReference>
<protein>
    <submittedName>
        <fullName evidence="2">CDP-4-dehydro-6-deoxyglucose reductase</fullName>
    </submittedName>
</protein>
<feature type="domain" description="FAD-binding FR-type" evidence="1">
    <location>
        <begin position="3"/>
        <end position="108"/>
    </location>
</feature>
<dbReference type="Proteomes" id="UP000185003">
    <property type="component" value="Unassembled WGS sequence"/>
</dbReference>
<dbReference type="GO" id="GO:0051537">
    <property type="term" value="F:2 iron, 2 sulfur cluster binding"/>
    <property type="evidence" value="ECO:0007669"/>
    <property type="project" value="InterPro"/>
</dbReference>
<dbReference type="EMBL" id="FSRA01000002">
    <property type="protein sequence ID" value="SIO42751.1"/>
    <property type="molecule type" value="Genomic_DNA"/>
</dbReference>
<dbReference type="GO" id="GO:0016491">
    <property type="term" value="F:oxidoreductase activity"/>
    <property type="evidence" value="ECO:0007669"/>
    <property type="project" value="InterPro"/>
</dbReference>
<dbReference type="InterPro" id="IPR017927">
    <property type="entry name" value="FAD-bd_FR_type"/>
</dbReference>
<proteinExistence type="predicted"/>
<dbReference type="Pfam" id="PF00970">
    <property type="entry name" value="FAD_binding_6"/>
    <property type="match status" value="1"/>
</dbReference>
<organism evidence="2 3">
    <name type="scientific">Chitinophaga niabensis</name>
    <dbReference type="NCBI Taxonomy" id="536979"/>
    <lineage>
        <taxon>Bacteria</taxon>
        <taxon>Pseudomonadati</taxon>
        <taxon>Bacteroidota</taxon>
        <taxon>Chitinophagia</taxon>
        <taxon>Chitinophagales</taxon>
        <taxon>Chitinophagaceae</taxon>
        <taxon>Chitinophaga</taxon>
    </lineage>
</organism>
<dbReference type="PROSITE" id="PS51384">
    <property type="entry name" value="FAD_FR"/>
    <property type="match status" value="1"/>
</dbReference>
<dbReference type="PIRSF" id="PIRSF006816">
    <property type="entry name" value="Cyc3_hyd_g"/>
    <property type="match status" value="1"/>
</dbReference>
<dbReference type="InterPro" id="IPR017938">
    <property type="entry name" value="Riboflavin_synthase-like_b-brl"/>
</dbReference>
<dbReference type="PANTHER" id="PTHR47354">
    <property type="entry name" value="NADH OXIDOREDUCTASE HCR"/>
    <property type="match status" value="1"/>
</dbReference>
<evidence type="ECO:0000259" key="1">
    <source>
        <dbReference type="PROSITE" id="PS51384"/>
    </source>
</evidence>
<sequence>MPEKWFTGVVTKIVEETYNTKRFWIRVPDRSSFDFKPGQFVTLDLPIHEKMNKRWRSYSIASHPNGTNEIELVIVLLEGGPGSTYLCTQVTEGTELTMRGPLGVFTLPEVLEKDLFFICTGTGIAPFRSMTHHLHNHGIAHPNIYLISGSRYEKDLLYKEEMMKLHAEMPGFQYIPTLSREDWSGRKGYVHAVYEELLADKRPANFFLCGWKAMIDEAKQKIVAMGYDRHDIHLELYG</sequence>